<name>A0A7Z0I0F3_9RHOB</name>
<dbReference type="InterPro" id="IPR009612">
    <property type="entry name" value="IcmF-rel"/>
</dbReference>
<feature type="transmembrane region" description="Helical" evidence="1">
    <location>
        <begin position="449"/>
        <end position="467"/>
    </location>
</feature>
<dbReference type="Proteomes" id="UP000529417">
    <property type="component" value="Unassembled WGS sequence"/>
</dbReference>
<feature type="domain" description="Type VI secretion system component TssM1 N-terminal" evidence="4">
    <location>
        <begin position="195"/>
        <end position="454"/>
    </location>
</feature>
<evidence type="ECO:0000256" key="1">
    <source>
        <dbReference type="SAM" id="Phobius"/>
    </source>
</evidence>
<dbReference type="Pfam" id="PF14331">
    <property type="entry name" value="IcmF-related_N"/>
    <property type="match status" value="1"/>
</dbReference>
<keyword evidence="7" id="KW-1185">Reference proteome</keyword>
<dbReference type="Pfam" id="PF06744">
    <property type="entry name" value="IcmF_C"/>
    <property type="match status" value="1"/>
</dbReference>
<dbReference type="PANTHER" id="PTHR36153">
    <property type="entry name" value="INNER MEMBRANE PROTEIN-RELATED"/>
    <property type="match status" value="1"/>
</dbReference>
<dbReference type="PANTHER" id="PTHR36153:SF1">
    <property type="entry name" value="TYPE VI SECRETION SYSTEM COMPONENT TSSM1"/>
    <property type="match status" value="1"/>
</dbReference>
<evidence type="ECO:0000259" key="4">
    <source>
        <dbReference type="Pfam" id="PF14331"/>
    </source>
</evidence>
<evidence type="ECO:0000313" key="6">
    <source>
        <dbReference type="EMBL" id="NYS25644.1"/>
    </source>
</evidence>
<dbReference type="InterPro" id="IPR025743">
    <property type="entry name" value="TssM1_N"/>
</dbReference>
<evidence type="ECO:0000259" key="3">
    <source>
        <dbReference type="Pfam" id="PF06761"/>
    </source>
</evidence>
<dbReference type="InterPro" id="IPR017731">
    <property type="entry name" value="TssM1-like"/>
</dbReference>
<dbReference type="NCBIfam" id="TIGR03348">
    <property type="entry name" value="VI_IcmF"/>
    <property type="match status" value="1"/>
</dbReference>
<dbReference type="InterPro" id="IPR053156">
    <property type="entry name" value="T6SS_TssM-like"/>
</dbReference>
<dbReference type="EMBL" id="JACBXS010000022">
    <property type="protein sequence ID" value="NYS25644.1"/>
    <property type="molecule type" value="Genomic_DNA"/>
</dbReference>
<keyword evidence="1" id="KW-0812">Transmembrane</keyword>
<feature type="domain" description="IcmF-related" evidence="3">
    <location>
        <begin position="509"/>
        <end position="811"/>
    </location>
</feature>
<reference evidence="6 7" key="1">
    <citation type="journal article" date="2000" name="Arch. Microbiol.">
        <title>Rhodobaca bogoriensis gen. nov. and sp. nov., an alkaliphilic purple nonsulfur bacterium from African Rift Valley soda lakes.</title>
        <authorList>
            <person name="Milford A.D."/>
            <person name="Achenbach L.A."/>
            <person name="Jung D.O."/>
            <person name="Madigan M.T."/>
        </authorList>
    </citation>
    <scope>NUCLEOTIDE SEQUENCE [LARGE SCALE GENOMIC DNA]</scope>
    <source>
        <strain evidence="6 7">2376</strain>
    </source>
</reference>
<accession>A0A7Z0I0F3</accession>
<proteinExistence type="predicted"/>
<dbReference type="Pfam" id="PF21070">
    <property type="entry name" value="IcmF_helical"/>
    <property type="match status" value="1"/>
</dbReference>
<dbReference type="InterPro" id="IPR010623">
    <property type="entry name" value="IcmF_C"/>
</dbReference>
<evidence type="ECO:0000259" key="2">
    <source>
        <dbReference type="Pfam" id="PF06744"/>
    </source>
</evidence>
<protein>
    <submittedName>
        <fullName evidence="6">Type VI secretion system membrane subunit TssM</fullName>
    </submittedName>
</protein>
<evidence type="ECO:0000259" key="5">
    <source>
        <dbReference type="Pfam" id="PF21070"/>
    </source>
</evidence>
<dbReference type="InterPro" id="IPR027417">
    <property type="entry name" value="P-loop_NTPase"/>
</dbReference>
<sequence>MAALNVLRMLTGANPVIVMLVLVLSLCIWYLGPMLRVAGFDPFATQMGRLIAIAVIVVLALLVMGIIWWRKRRRERRMADEMVEDAEGDASDSLVRAEVDELRTKLRKALGTLRKSSLGRRHLYELPWYVMIGPPGAGKTTAIVNSGLSFPLADELGKTALGGVGGTRNCDWWFTNDAVLIDTAGRYTTQESDAEVDNAAWLGFLSLLKRYRKRQPINGAIVAISLSDLSLQDEITRKSHAQAIRRRLNELRTTLGVRFPVYVLVTKADLIAGFSEFFDGLGKEAREQVWGFTLPLKKRTKPDDSPVAGFDAQFQSLLDRLNAQLIERMQIETESERRSLIAGFPAQVASIQPVAREFLDELFLESRFEERPMLRGVYFTSGTQEGTPIDRLMMGMARTFGIGRQAIGSGSGTGRSYFLTRLFQGVIFPEAGLVSADDRVERRYRWTRAAAIAAVLLVSVGMTTLWTRSYLGNRVLVADAAEQVDSYRAAAAQIPASPISDTDLPAVVPALNILRDMHGNPASGPHPVPGSLTWGLYQGGAIGNEAALAYRAALNQHLLPRLLLRLEEVMQNNLNEQDLLYDALKIYLVLGGRGPMNIAMVREWMQEDWQLAYPGVQREGLREDLDGHLTALLSQPMMRIPLNGPLVEQVQQILREMPMAQRVYSGILSSQRVSDLPTWRISEVAGPAVSRVFTRSSGRSLAEGIEGVYTRRGFNEVFLREAVSVAQRIQRESYVLGDEAESEPSETAMIDLSRDVLNLYYNDFVERYESVLADIDILPLESLSHAVEVTNVLVGPASPVVNLLQAVASETELTRQEEESLVGALTSGLGVQERIVLEALERRDGPPGQYIEQRFDWLHELVTAPDGLPSPLDELMQMLEEVSRELSRLSFSRDEGFVGLPEDNPLSRFQRATARLEGPMQRWATQIATGSSGITADGTRAQINARWRSQVLPFCEQALSDRYPFNRRAGADVAMADFSRLFAPGGLIETFFNENLRRFVDTQARPMTWRPVNDADLGISDSVLAQFQHAFDIRDAFFSQGSTPQVTFQITPFALDPQAQTVTLEIDGQRTTFGHRDGGAPPLAVSWPGEVGLAGVRFDPQASGVQNMLARDGPWAWFRLLDSAEIRRTSVADRSRVIFNVGGRFALYDLQAGSVLNPFNLPALRNFSCPQSF</sequence>
<dbReference type="SUPFAM" id="SSF52540">
    <property type="entry name" value="P-loop containing nucleoside triphosphate hydrolases"/>
    <property type="match status" value="1"/>
</dbReference>
<evidence type="ECO:0000313" key="7">
    <source>
        <dbReference type="Proteomes" id="UP000529417"/>
    </source>
</evidence>
<gene>
    <name evidence="6" type="primary">tssM</name>
    <name evidence="6" type="ORF">HUK65_11635</name>
</gene>
<keyword evidence="1" id="KW-1133">Transmembrane helix</keyword>
<feature type="domain" description="Type VI secretion system component TssM1 helical" evidence="5">
    <location>
        <begin position="941"/>
        <end position="1042"/>
    </location>
</feature>
<keyword evidence="1" id="KW-0472">Membrane</keyword>
<feature type="domain" description="Type VI secretion system IcmF C-terminal" evidence="2">
    <location>
        <begin position="1048"/>
        <end position="1154"/>
    </location>
</feature>
<dbReference type="CDD" id="cd00882">
    <property type="entry name" value="Ras_like_GTPase"/>
    <property type="match status" value="1"/>
</dbReference>
<dbReference type="AlphaFoldDB" id="A0A7Z0I0F3"/>
<organism evidence="6 7">
    <name type="scientific">Rhabdonatronobacter sediminivivens</name>
    <dbReference type="NCBI Taxonomy" id="2743469"/>
    <lineage>
        <taxon>Bacteria</taxon>
        <taxon>Pseudomonadati</taxon>
        <taxon>Pseudomonadota</taxon>
        <taxon>Alphaproteobacteria</taxon>
        <taxon>Rhodobacterales</taxon>
        <taxon>Paracoccaceae</taxon>
        <taxon>Rhabdonatronobacter</taxon>
    </lineage>
</organism>
<dbReference type="InterPro" id="IPR048677">
    <property type="entry name" value="TssM1_hel"/>
</dbReference>
<feature type="transmembrane region" description="Helical" evidence="1">
    <location>
        <begin position="51"/>
        <end position="69"/>
    </location>
</feature>
<feature type="transmembrane region" description="Helical" evidence="1">
    <location>
        <begin position="12"/>
        <end position="31"/>
    </location>
</feature>
<dbReference type="Pfam" id="PF06761">
    <property type="entry name" value="IcmF-related"/>
    <property type="match status" value="1"/>
</dbReference>
<comment type="caution">
    <text evidence="6">The sequence shown here is derived from an EMBL/GenBank/DDBJ whole genome shotgun (WGS) entry which is preliminary data.</text>
</comment>
<dbReference type="RefSeq" id="WP_179906444.1">
    <property type="nucleotide sequence ID" value="NZ_JACBXS010000022.1"/>
</dbReference>